<comment type="function">
    <text evidence="12">Required for proper chromosome segregation during mitosis and error-free mitotic progression.</text>
</comment>
<dbReference type="Pfam" id="PF03879">
    <property type="entry name" value="Cgr1"/>
    <property type="match status" value="1"/>
</dbReference>
<keyword evidence="11 13" id="KW-0539">Nucleus</keyword>
<comment type="function">
    <text evidence="1 13">Involved in nucleolar integrity and required for processing of the pre-rRNA for the 60S ribosome subunit.</text>
</comment>
<dbReference type="OrthoDB" id="277961at2759"/>
<accession>A0A8H3TYK4</accession>
<evidence type="ECO:0000256" key="3">
    <source>
        <dbReference type="ARBA" id="ARBA00004604"/>
    </source>
</evidence>
<evidence type="ECO:0000313" key="15">
    <source>
        <dbReference type="EMBL" id="GHJ89585.1"/>
    </source>
</evidence>
<organism evidence="15 16">
    <name type="scientific">Naganishia liquefaciens</name>
    <dbReference type="NCBI Taxonomy" id="104408"/>
    <lineage>
        <taxon>Eukaryota</taxon>
        <taxon>Fungi</taxon>
        <taxon>Dikarya</taxon>
        <taxon>Basidiomycota</taxon>
        <taxon>Agaricomycotina</taxon>
        <taxon>Tremellomycetes</taxon>
        <taxon>Filobasidiales</taxon>
        <taxon>Filobasidiaceae</taxon>
        <taxon>Naganishia</taxon>
    </lineage>
</organism>
<dbReference type="Proteomes" id="UP000620104">
    <property type="component" value="Unassembled WGS sequence"/>
</dbReference>
<evidence type="ECO:0000256" key="11">
    <source>
        <dbReference type="ARBA" id="ARBA00023242"/>
    </source>
</evidence>
<keyword evidence="6 13" id="KW-0690">Ribosome biogenesis</keyword>
<dbReference type="GO" id="GO:0005730">
    <property type="term" value="C:nucleolus"/>
    <property type="evidence" value="ECO:0007669"/>
    <property type="project" value="UniProtKB-SubCell"/>
</dbReference>
<evidence type="ECO:0000256" key="10">
    <source>
        <dbReference type="ARBA" id="ARBA00023054"/>
    </source>
</evidence>
<dbReference type="InterPro" id="IPR005579">
    <property type="entry name" value="Cgr1-like"/>
</dbReference>
<evidence type="ECO:0000256" key="6">
    <source>
        <dbReference type="ARBA" id="ARBA00022517"/>
    </source>
</evidence>
<feature type="compositionally biased region" description="Basic and acidic residues" evidence="14">
    <location>
        <begin position="76"/>
        <end position="103"/>
    </location>
</feature>
<gene>
    <name evidence="15" type="ORF">NliqN6_5987</name>
</gene>
<evidence type="ECO:0000256" key="2">
    <source>
        <dbReference type="ARBA" id="ARBA00004286"/>
    </source>
</evidence>
<comment type="caution">
    <text evidence="15">The sequence shown here is derived from an EMBL/GenBank/DDBJ whole genome shotgun (WGS) entry which is preliminary data.</text>
</comment>
<dbReference type="PANTHER" id="PTHR13557:SF1">
    <property type="entry name" value="COILED-COIL DOMAIN-CONTAINING PROTEIN 86"/>
    <property type="match status" value="1"/>
</dbReference>
<dbReference type="InterPro" id="IPR026570">
    <property type="entry name" value="CCDC86"/>
</dbReference>
<evidence type="ECO:0000256" key="5">
    <source>
        <dbReference type="ARBA" id="ARBA00022454"/>
    </source>
</evidence>
<keyword evidence="9" id="KW-0164">Citrullination</keyword>
<evidence type="ECO:0000256" key="13">
    <source>
        <dbReference type="RuleBase" id="RU363084"/>
    </source>
</evidence>
<dbReference type="EMBL" id="BLZA01000048">
    <property type="protein sequence ID" value="GHJ89585.1"/>
    <property type="molecule type" value="Genomic_DNA"/>
</dbReference>
<comment type="subcellular location">
    <subcellularLocation>
        <location evidence="2">Chromosome</location>
    </subcellularLocation>
    <subcellularLocation>
        <location evidence="3 13">Nucleus</location>
        <location evidence="3 13">Nucleolus</location>
    </subcellularLocation>
</comment>
<evidence type="ECO:0000256" key="14">
    <source>
        <dbReference type="SAM" id="MobiDB-lite"/>
    </source>
</evidence>
<keyword evidence="16" id="KW-1185">Reference proteome</keyword>
<protein>
    <recommendedName>
        <fullName evidence="13">rRNA-processing protein</fullName>
    </recommendedName>
</protein>
<evidence type="ECO:0000256" key="4">
    <source>
        <dbReference type="ARBA" id="ARBA00007869"/>
    </source>
</evidence>
<keyword evidence="5" id="KW-0158">Chromosome</keyword>
<comment type="similarity">
    <text evidence="4 13">Belongs to the CGR1 family.</text>
</comment>
<sequence>MDQLPASTSANAASTSSVPRELAQSSAGRTSGKPWKLQKTATKRSHLMPGVKSASWEQRLARRAAAENVKKLEAQMKEERKSEEDAKVNAIKERRKRKEENQRLAEMQAKMSAKKLQRMKKRLGRSKNKTG</sequence>
<reference evidence="15" key="1">
    <citation type="submission" date="2020-07" db="EMBL/GenBank/DDBJ databases">
        <title>Draft Genome Sequence of a Deep-Sea Yeast, Naganishia (Cryptococcus) liquefaciens strain N6.</title>
        <authorList>
            <person name="Han Y.W."/>
            <person name="Kajitani R."/>
            <person name="Morimoto H."/>
            <person name="Parhat M."/>
            <person name="Tsubouchi H."/>
            <person name="Bakenova O."/>
            <person name="Ogata M."/>
            <person name="Argunhan B."/>
            <person name="Aoki R."/>
            <person name="Kajiwara S."/>
            <person name="Itoh T."/>
            <person name="Iwasaki H."/>
        </authorList>
    </citation>
    <scope>NUCLEOTIDE SEQUENCE</scope>
    <source>
        <strain evidence="15">N6</strain>
    </source>
</reference>
<evidence type="ECO:0000256" key="12">
    <source>
        <dbReference type="ARBA" id="ARBA00093307"/>
    </source>
</evidence>
<evidence type="ECO:0000313" key="16">
    <source>
        <dbReference type="Proteomes" id="UP000620104"/>
    </source>
</evidence>
<keyword evidence="8" id="KW-0597">Phosphoprotein</keyword>
<proteinExistence type="inferred from homology"/>
<feature type="region of interest" description="Disordered" evidence="14">
    <location>
        <begin position="76"/>
        <end position="131"/>
    </location>
</feature>
<keyword evidence="7 13" id="KW-0698">rRNA processing</keyword>
<evidence type="ECO:0000256" key="9">
    <source>
        <dbReference type="ARBA" id="ARBA00022934"/>
    </source>
</evidence>
<feature type="compositionally biased region" description="Low complexity" evidence="14">
    <location>
        <begin position="1"/>
        <end position="17"/>
    </location>
</feature>
<dbReference type="GO" id="GO:0006364">
    <property type="term" value="P:rRNA processing"/>
    <property type="evidence" value="ECO:0007669"/>
    <property type="project" value="UniProtKB-UniRule"/>
</dbReference>
<dbReference type="GO" id="GO:0005694">
    <property type="term" value="C:chromosome"/>
    <property type="evidence" value="ECO:0007669"/>
    <property type="project" value="UniProtKB-SubCell"/>
</dbReference>
<keyword evidence="10" id="KW-0175">Coiled coil</keyword>
<feature type="compositionally biased region" description="Basic residues" evidence="14">
    <location>
        <begin position="112"/>
        <end position="131"/>
    </location>
</feature>
<dbReference type="PANTHER" id="PTHR13557">
    <property type="entry name" value="COILED-COIL DOMAIN-CONTAINING PROTEIN 86"/>
    <property type="match status" value="1"/>
</dbReference>
<dbReference type="AlphaFoldDB" id="A0A8H3TYK4"/>
<name>A0A8H3TYK4_9TREE</name>
<evidence type="ECO:0000256" key="7">
    <source>
        <dbReference type="ARBA" id="ARBA00022552"/>
    </source>
</evidence>
<evidence type="ECO:0000256" key="1">
    <source>
        <dbReference type="ARBA" id="ARBA00004090"/>
    </source>
</evidence>
<feature type="region of interest" description="Disordered" evidence="14">
    <location>
        <begin position="1"/>
        <end position="55"/>
    </location>
</feature>
<evidence type="ECO:0000256" key="8">
    <source>
        <dbReference type="ARBA" id="ARBA00022553"/>
    </source>
</evidence>